<dbReference type="EMBL" id="QGGU01000006">
    <property type="protein sequence ID" value="PWK50825.1"/>
    <property type="molecule type" value="Genomic_DNA"/>
</dbReference>
<evidence type="ECO:0000256" key="2">
    <source>
        <dbReference type="ARBA" id="ARBA00022679"/>
    </source>
</evidence>
<organism evidence="5 6">
    <name type="scientific">Pleionea mediterranea</name>
    <dbReference type="NCBI Taxonomy" id="523701"/>
    <lineage>
        <taxon>Bacteria</taxon>
        <taxon>Pseudomonadati</taxon>
        <taxon>Pseudomonadota</taxon>
        <taxon>Gammaproteobacteria</taxon>
        <taxon>Oceanospirillales</taxon>
        <taxon>Pleioneaceae</taxon>
        <taxon>Pleionea</taxon>
    </lineage>
</organism>
<dbReference type="PANTHER" id="PTHR11727">
    <property type="entry name" value="DIMETHYLADENOSINE TRANSFERASE"/>
    <property type="match status" value="1"/>
</dbReference>
<dbReference type="InterPro" id="IPR001737">
    <property type="entry name" value="KsgA/Erm"/>
</dbReference>
<evidence type="ECO:0000256" key="3">
    <source>
        <dbReference type="ARBA" id="ARBA00022691"/>
    </source>
</evidence>
<dbReference type="PANTHER" id="PTHR11727:SF14">
    <property type="entry name" value="BLL8166 PROTEIN"/>
    <property type="match status" value="1"/>
</dbReference>
<dbReference type="SUPFAM" id="SSF53335">
    <property type="entry name" value="S-adenosyl-L-methionine-dependent methyltransferases"/>
    <property type="match status" value="1"/>
</dbReference>
<accession>A0A316FRN7</accession>
<keyword evidence="3" id="KW-0949">S-adenosyl-L-methionine</keyword>
<keyword evidence="4" id="KW-0694">RNA-binding</keyword>
<evidence type="ECO:0000256" key="4">
    <source>
        <dbReference type="ARBA" id="ARBA00022884"/>
    </source>
</evidence>
<evidence type="ECO:0000256" key="1">
    <source>
        <dbReference type="ARBA" id="ARBA00022603"/>
    </source>
</evidence>
<dbReference type="Proteomes" id="UP000245790">
    <property type="component" value="Unassembled WGS sequence"/>
</dbReference>
<keyword evidence="1 5" id="KW-0489">Methyltransferase</keyword>
<dbReference type="GO" id="GO:0003723">
    <property type="term" value="F:RNA binding"/>
    <property type="evidence" value="ECO:0007669"/>
    <property type="project" value="UniProtKB-KW"/>
</dbReference>
<reference evidence="5 6" key="1">
    <citation type="submission" date="2018-05" db="EMBL/GenBank/DDBJ databases">
        <title>Genomic Encyclopedia of Type Strains, Phase IV (KMG-IV): sequencing the most valuable type-strain genomes for metagenomic binning, comparative biology and taxonomic classification.</title>
        <authorList>
            <person name="Goeker M."/>
        </authorList>
    </citation>
    <scope>NUCLEOTIDE SEQUENCE [LARGE SCALE GENOMIC DNA]</scope>
    <source>
        <strain evidence="5 6">DSM 25350</strain>
    </source>
</reference>
<evidence type="ECO:0000313" key="5">
    <source>
        <dbReference type="EMBL" id="PWK50825.1"/>
    </source>
</evidence>
<keyword evidence="6" id="KW-1185">Reference proteome</keyword>
<dbReference type="InterPro" id="IPR029063">
    <property type="entry name" value="SAM-dependent_MTases_sf"/>
</dbReference>
<evidence type="ECO:0000313" key="6">
    <source>
        <dbReference type="Proteomes" id="UP000245790"/>
    </source>
</evidence>
<dbReference type="Pfam" id="PF00398">
    <property type="entry name" value="RrnaAD"/>
    <property type="match status" value="1"/>
</dbReference>
<dbReference type="AlphaFoldDB" id="A0A316FRN7"/>
<name>A0A316FRN7_9GAMM</name>
<protein>
    <submittedName>
        <fullName evidence="5">Phosphatidylethanolamine/phosphatidyl-N-methylethanolamine N-methyltransferase</fullName>
    </submittedName>
</protein>
<keyword evidence="2 5" id="KW-0808">Transferase</keyword>
<dbReference type="GO" id="GO:0000179">
    <property type="term" value="F:rRNA (adenine-N6,N6-)-dimethyltransferase activity"/>
    <property type="evidence" value="ECO:0007669"/>
    <property type="project" value="TreeGrafter"/>
</dbReference>
<proteinExistence type="predicted"/>
<gene>
    <name evidence="5" type="ORF">C8D97_106112</name>
</gene>
<dbReference type="Gene3D" id="3.40.50.150">
    <property type="entry name" value="Vaccinia Virus protein VP39"/>
    <property type="match status" value="1"/>
</dbReference>
<dbReference type="RefSeq" id="WP_109763489.1">
    <property type="nucleotide sequence ID" value="NZ_QGGU01000006.1"/>
</dbReference>
<dbReference type="OrthoDB" id="9805585at2"/>
<sequence>MSQPFIMAFLRNPRQIGALIPSSERLAQAMIADVDPETDSVLELGPGTGVITQALLEKGLPPEKLWLVEKEKSLAERLNRQFPSVTTLCQDASRLILDDALINQPISCVISSLPLLNIRPFNRLKILQQVFQLLGDSGRLIQFTYSIKPPISQVMADNLGIRGERKATVLRNLPPASVWQYRRVSTLID</sequence>
<dbReference type="CDD" id="cd02440">
    <property type="entry name" value="AdoMet_MTases"/>
    <property type="match status" value="1"/>
</dbReference>
<comment type="caution">
    <text evidence="5">The sequence shown here is derived from an EMBL/GenBank/DDBJ whole genome shotgun (WGS) entry which is preliminary data.</text>
</comment>